<dbReference type="Pfam" id="PF17989">
    <property type="entry name" value="ALP_N"/>
    <property type="match status" value="1"/>
</dbReference>
<sequence length="167" mass="19166">MTKKSERHSSSNIIVIGIDHGWSLIKTSDFIFTTGVKELTTQPAFPNHVLEFENRYYAIGEKRLIVKDTKVENENFYLLTLAAIAMELRKRSVRNGDICLSVGLPLSKYGAEKQDFIKYLSKNPEVSFKYEDVNYRVRIVKVMAFPQCYATVADKLSSRKRETCSNL</sequence>
<dbReference type="Gene3D" id="3.30.420.40">
    <property type="match status" value="1"/>
</dbReference>
<dbReference type="SUPFAM" id="SSF53067">
    <property type="entry name" value="Actin-like ATPase domain"/>
    <property type="match status" value="1"/>
</dbReference>
<dbReference type="InterPro" id="IPR043129">
    <property type="entry name" value="ATPase_NBD"/>
</dbReference>
<organism evidence="2">
    <name type="scientific">human gut metagenome</name>
    <dbReference type="NCBI Taxonomy" id="408170"/>
    <lineage>
        <taxon>unclassified sequences</taxon>
        <taxon>metagenomes</taxon>
        <taxon>organismal metagenomes</taxon>
    </lineage>
</organism>
<reference evidence="2" key="1">
    <citation type="journal article" date="2013" name="Environ. Microbiol.">
        <title>Microbiota from the distal guts of lean and obese adolescents exhibit partial functional redundancy besides clear differences in community structure.</title>
        <authorList>
            <person name="Ferrer M."/>
            <person name="Ruiz A."/>
            <person name="Lanza F."/>
            <person name="Haange S.B."/>
            <person name="Oberbach A."/>
            <person name="Till H."/>
            <person name="Bargiela R."/>
            <person name="Campoy C."/>
            <person name="Segura M.T."/>
            <person name="Richter M."/>
            <person name="von Bergen M."/>
            <person name="Seifert J."/>
            <person name="Suarez A."/>
        </authorList>
    </citation>
    <scope>NUCLEOTIDE SEQUENCE</scope>
</reference>
<dbReference type="EMBL" id="AJWZ01000182">
    <property type="protein sequence ID" value="EKC77640.1"/>
    <property type="molecule type" value="Genomic_DNA"/>
</dbReference>
<accession>K1UH73</accession>
<feature type="domain" description="Actin-like protein N-terminal" evidence="1">
    <location>
        <begin position="30"/>
        <end position="149"/>
    </location>
</feature>
<proteinExistence type="predicted"/>
<dbReference type="AlphaFoldDB" id="K1UH73"/>
<comment type="caution">
    <text evidence="2">The sequence shown here is derived from an EMBL/GenBank/DDBJ whole genome shotgun (WGS) entry which is preliminary data.</text>
</comment>
<evidence type="ECO:0000313" key="2">
    <source>
        <dbReference type="EMBL" id="EKC77640.1"/>
    </source>
</evidence>
<gene>
    <name evidence="2" type="ORF">OBE_00258</name>
</gene>
<name>K1UH73_9ZZZZ</name>
<protein>
    <recommendedName>
        <fullName evidence="1">Actin-like protein N-terminal domain-containing protein</fullName>
    </recommendedName>
</protein>
<dbReference type="InterPro" id="IPR040607">
    <property type="entry name" value="ALP_N"/>
</dbReference>
<dbReference type="CDD" id="cd10227">
    <property type="entry name" value="ASKHA_NBD_ParM-like"/>
    <property type="match status" value="1"/>
</dbReference>
<evidence type="ECO:0000259" key="1">
    <source>
        <dbReference type="Pfam" id="PF17989"/>
    </source>
</evidence>